<organism evidence="8 9">
    <name type="scientific">Shewanella septentrionalis</name>
    <dbReference type="NCBI Taxonomy" id="2952223"/>
    <lineage>
        <taxon>Bacteria</taxon>
        <taxon>Pseudomonadati</taxon>
        <taxon>Pseudomonadota</taxon>
        <taxon>Gammaproteobacteria</taxon>
        <taxon>Alteromonadales</taxon>
        <taxon>Shewanellaceae</taxon>
        <taxon>Shewanella</taxon>
    </lineage>
</organism>
<dbReference type="AlphaFoldDB" id="A0A9X3ATN9"/>
<dbReference type="PANTHER" id="PTHR30069:SF46">
    <property type="entry name" value="OAR PROTEIN"/>
    <property type="match status" value="1"/>
</dbReference>
<dbReference type="Gene3D" id="2.170.130.10">
    <property type="entry name" value="TonB-dependent receptor, plug domain"/>
    <property type="match status" value="1"/>
</dbReference>
<keyword evidence="9" id="KW-1185">Reference proteome</keyword>
<gene>
    <name evidence="8" type="ORF">NE536_08315</name>
</gene>
<evidence type="ECO:0000256" key="7">
    <source>
        <dbReference type="SAM" id="SignalP"/>
    </source>
</evidence>
<dbReference type="GO" id="GO:0030246">
    <property type="term" value="F:carbohydrate binding"/>
    <property type="evidence" value="ECO:0007669"/>
    <property type="project" value="InterPro"/>
</dbReference>
<keyword evidence="4" id="KW-0812">Transmembrane</keyword>
<dbReference type="Proteomes" id="UP001155604">
    <property type="component" value="Unassembled WGS sequence"/>
</dbReference>
<dbReference type="InterPro" id="IPR036942">
    <property type="entry name" value="Beta-barrel_TonB_sf"/>
</dbReference>
<protein>
    <submittedName>
        <fullName evidence="8">TonB-dependent receptor</fullName>
    </submittedName>
</protein>
<dbReference type="GO" id="GO:0044718">
    <property type="term" value="P:siderophore transmembrane transport"/>
    <property type="evidence" value="ECO:0007669"/>
    <property type="project" value="TreeGrafter"/>
</dbReference>
<dbReference type="Gene3D" id="2.40.170.20">
    <property type="entry name" value="TonB-dependent receptor, beta-barrel domain"/>
    <property type="match status" value="1"/>
</dbReference>
<evidence type="ECO:0000256" key="1">
    <source>
        <dbReference type="ARBA" id="ARBA00004571"/>
    </source>
</evidence>
<keyword evidence="8" id="KW-0675">Receptor</keyword>
<dbReference type="Pfam" id="PF13620">
    <property type="entry name" value="CarboxypepD_reg"/>
    <property type="match status" value="1"/>
</dbReference>
<dbReference type="InterPro" id="IPR039426">
    <property type="entry name" value="TonB-dep_rcpt-like"/>
</dbReference>
<accession>A0A9X3ATN9</accession>
<keyword evidence="6" id="KW-0998">Cell outer membrane</keyword>
<reference evidence="8" key="1">
    <citation type="journal article" date="2023" name="Int. J. Syst. Evol. Microbiol.">
        <title>&lt;i&gt;Shewanella septentrionalis&lt;/i&gt; sp. nov. and &lt;i&gt;Shewanella holmiensis&lt;/i&gt; sp. nov., isolated from Baltic Sea water and sediments.</title>
        <authorList>
            <person name="Martin-Rodriguez A.J."/>
            <person name="Thorell K."/>
            <person name="Joffre E."/>
            <person name="Jensie-Markopoulos S."/>
            <person name="Moore E.R.B."/>
            <person name="Sjoling A."/>
        </authorList>
    </citation>
    <scope>NUCLEOTIDE SEQUENCE</scope>
    <source>
        <strain evidence="8">SP1W3</strain>
    </source>
</reference>
<keyword evidence="2" id="KW-0813">Transport</keyword>
<evidence type="ECO:0000313" key="9">
    <source>
        <dbReference type="Proteomes" id="UP001155604"/>
    </source>
</evidence>
<comment type="subcellular location">
    <subcellularLocation>
        <location evidence="1">Cell outer membrane</location>
        <topology evidence="1">Multi-pass membrane protein</topology>
    </subcellularLocation>
</comment>
<evidence type="ECO:0000256" key="2">
    <source>
        <dbReference type="ARBA" id="ARBA00022448"/>
    </source>
</evidence>
<feature type="signal peptide" evidence="7">
    <location>
        <begin position="1"/>
        <end position="26"/>
    </location>
</feature>
<name>A0A9X3ATN9_9GAMM</name>
<dbReference type="InterPro" id="IPR013784">
    <property type="entry name" value="Carb-bd-like_fold"/>
</dbReference>
<evidence type="ECO:0000256" key="3">
    <source>
        <dbReference type="ARBA" id="ARBA00022452"/>
    </source>
</evidence>
<evidence type="ECO:0000256" key="4">
    <source>
        <dbReference type="ARBA" id="ARBA00022692"/>
    </source>
</evidence>
<feature type="chain" id="PRO_5040918662" evidence="7">
    <location>
        <begin position="27"/>
        <end position="999"/>
    </location>
</feature>
<dbReference type="RefSeq" id="WP_261272400.1">
    <property type="nucleotide sequence ID" value="NZ_JAMTCC010000011.1"/>
</dbReference>
<dbReference type="GO" id="GO:0015344">
    <property type="term" value="F:siderophore uptake transmembrane transporter activity"/>
    <property type="evidence" value="ECO:0007669"/>
    <property type="project" value="TreeGrafter"/>
</dbReference>
<dbReference type="SUPFAM" id="SSF56935">
    <property type="entry name" value="Porins"/>
    <property type="match status" value="1"/>
</dbReference>
<proteinExistence type="predicted"/>
<keyword evidence="7" id="KW-0732">Signal</keyword>
<evidence type="ECO:0000256" key="5">
    <source>
        <dbReference type="ARBA" id="ARBA00023136"/>
    </source>
</evidence>
<dbReference type="InterPro" id="IPR037066">
    <property type="entry name" value="Plug_dom_sf"/>
</dbReference>
<dbReference type="Gene3D" id="2.60.40.1120">
    <property type="entry name" value="Carboxypeptidase-like, regulatory domain"/>
    <property type="match status" value="1"/>
</dbReference>
<dbReference type="EMBL" id="JAMTCC010000011">
    <property type="protein sequence ID" value="MCT7945376.1"/>
    <property type="molecule type" value="Genomic_DNA"/>
</dbReference>
<dbReference type="GO" id="GO:0009279">
    <property type="term" value="C:cell outer membrane"/>
    <property type="evidence" value="ECO:0007669"/>
    <property type="project" value="UniProtKB-SubCell"/>
</dbReference>
<evidence type="ECO:0000256" key="6">
    <source>
        <dbReference type="ARBA" id="ARBA00023237"/>
    </source>
</evidence>
<dbReference type="PANTHER" id="PTHR30069">
    <property type="entry name" value="TONB-DEPENDENT OUTER MEMBRANE RECEPTOR"/>
    <property type="match status" value="1"/>
</dbReference>
<keyword evidence="5" id="KW-0472">Membrane</keyword>
<keyword evidence="3" id="KW-1134">Transmembrane beta strand</keyword>
<dbReference type="SUPFAM" id="SSF49452">
    <property type="entry name" value="Starch-binding domain-like"/>
    <property type="match status" value="1"/>
</dbReference>
<comment type="caution">
    <text evidence="8">The sequence shown here is derived from an EMBL/GenBank/DDBJ whole genome shotgun (WGS) entry which is preliminary data.</text>
</comment>
<sequence length="999" mass="107930">MNIRKKIIAVAITSALGMGIPSIAYADNTTASITGSLTVSGASASEYTATAKDPKTGLTRNIEIGTDGTFRFSKLPVGTYEVAISKAGIVVAKDTVSVSLGSNANATFDIQATSGPEVISIVGARINNVDLTNSDSGLVIDKGEIDLLPVARNFTSIALLAPGTVAGDSKFGQTASFGGSSAAENSCYINGLEVTNTSQGLGCGEVPFEFYREFQVKTGGYSAQFGRTTGGVINAVTKSGTNEWDFAATGRYIPKSLASEGQISRGNGGVGAIFRDTTNDEYNLWEYSVSAAGPIIEDKLFFYAIVNPRNVSNDFATQSGTRSQYAPDDQFIKRDSSGADNLFWGAKVDWNITDDHSLSFFGYSNRSDTNSDTYAYDAEEGQIGKYLGSSLRKRGGTAKSVTYNGNITDDLSLSVMYGKLETEYTNTPSNLECPTVSDSRQIPADQKITSCGPGGSVGVNVDENTQTRVDLQYVLGDHLLKAGYDKQERFTSHTSAPITGHSWTYSSLAPNAGIQGNDGNLYTNTTGQQLDYVQDRIFAGGGGFNSDLSAWYLEDSWQVTENVMLTAGVRQDKFDNQGVTGLTFSSFKTDLAPRLGFTWDPVGDGESKIYGTAGRYYLPVPNNTNYRAASGISDSTTYYTFTGHDDTGAPTGLNPIAGANSTVVNSVPTPAIQETFQSEEAEPFSKDEYILGYQKQVTEEMVMSVRGIYREVGTALDDYCGPLASQATCTLVNPGSSGTWSLDNDGDAIADPGSRQTYSAEEIGLPKAENTYKAIQAEVNYTADNLRLNFIYTWSKSYGNFEGAVKSDIGQADPGVTQDFDFPALMDGAEGYQANDRRHVFKLFGTYNLTDDLSVGFNSTLSSGRPLSAFGQGYPSNDPSVYGSYGDTFYLYTNQCPDTNGNAQCDQSEKIYNRVERGTVGRTPWTFNLDLSLNYDFKISDIDMRATVNVYNVLDVQEIVSQNEHYEARSSEGTKNQYYGAAYDWQEPRYVEFGISGRF</sequence>
<evidence type="ECO:0000313" key="8">
    <source>
        <dbReference type="EMBL" id="MCT7945376.1"/>
    </source>
</evidence>